<evidence type="ECO:0000313" key="6">
    <source>
        <dbReference type="Proteomes" id="UP000027920"/>
    </source>
</evidence>
<gene>
    <name evidence="5" type="ORF">A1O9_08356</name>
</gene>
<organism evidence="5 6">
    <name type="scientific">Exophiala aquamarina CBS 119918</name>
    <dbReference type="NCBI Taxonomy" id="1182545"/>
    <lineage>
        <taxon>Eukaryota</taxon>
        <taxon>Fungi</taxon>
        <taxon>Dikarya</taxon>
        <taxon>Ascomycota</taxon>
        <taxon>Pezizomycotina</taxon>
        <taxon>Eurotiomycetes</taxon>
        <taxon>Chaetothyriomycetidae</taxon>
        <taxon>Chaetothyriales</taxon>
        <taxon>Herpotrichiellaceae</taxon>
        <taxon>Exophiala</taxon>
    </lineage>
</organism>
<feature type="chain" id="PRO_5001681417" description="Choloylglycine hydrolase/NAAA C-terminal domain-containing protein" evidence="3">
    <location>
        <begin position="20"/>
        <end position="389"/>
    </location>
</feature>
<keyword evidence="2" id="KW-0378">Hydrolase</keyword>
<keyword evidence="6" id="KW-1185">Reference proteome</keyword>
<evidence type="ECO:0000259" key="4">
    <source>
        <dbReference type="Pfam" id="PF02275"/>
    </source>
</evidence>
<feature type="signal peptide" evidence="3">
    <location>
        <begin position="1"/>
        <end position="19"/>
    </location>
</feature>
<comment type="caution">
    <text evidence="5">The sequence shown here is derived from an EMBL/GenBank/DDBJ whole genome shotgun (WGS) entry which is preliminary data.</text>
</comment>
<dbReference type="OrthoDB" id="63199at2759"/>
<dbReference type="GeneID" id="25283269"/>
<dbReference type="Gene3D" id="3.60.60.10">
    <property type="entry name" value="Penicillin V Acylase, Chain A"/>
    <property type="match status" value="1"/>
</dbReference>
<comment type="similarity">
    <text evidence="1">Belongs to the peptidase C59 family.</text>
</comment>
<dbReference type="RefSeq" id="XP_013258196.1">
    <property type="nucleotide sequence ID" value="XM_013402742.1"/>
</dbReference>
<protein>
    <recommendedName>
        <fullName evidence="4">Choloylglycine hydrolase/NAAA C-terminal domain-containing protein</fullName>
    </recommendedName>
</protein>
<dbReference type="EMBL" id="AMGV01000007">
    <property type="protein sequence ID" value="KEF55606.1"/>
    <property type="molecule type" value="Genomic_DNA"/>
</dbReference>
<dbReference type="Proteomes" id="UP000027920">
    <property type="component" value="Unassembled WGS sequence"/>
</dbReference>
<name>A0A072P6W9_9EURO</name>
<evidence type="ECO:0000256" key="2">
    <source>
        <dbReference type="ARBA" id="ARBA00022801"/>
    </source>
</evidence>
<dbReference type="VEuPathDB" id="FungiDB:A1O9_08356"/>
<dbReference type="AlphaFoldDB" id="A0A072P6W9"/>
<evidence type="ECO:0000256" key="1">
    <source>
        <dbReference type="ARBA" id="ARBA00006625"/>
    </source>
</evidence>
<dbReference type="PANTHER" id="PTHR35527">
    <property type="entry name" value="CHOLOYLGLYCINE HYDROLASE"/>
    <property type="match status" value="1"/>
</dbReference>
<dbReference type="Pfam" id="PF02275">
    <property type="entry name" value="CBAH"/>
    <property type="match status" value="1"/>
</dbReference>
<evidence type="ECO:0000313" key="5">
    <source>
        <dbReference type="EMBL" id="KEF55606.1"/>
    </source>
</evidence>
<sequence length="389" mass="43124">MQLLRLWAASMLYTPLCLACSRAVYTANEPDGIRVVSGRTLDWFTAHKSFLYAFPAGMDRDGAAGKGSLKWTSKYGSICHSMEGTAITDGLNTAGLTGNILYLKDTNFGRYNASKPQVSVAVWLQYFLDMYPSIAEIAEDLFDDAGEAKYQVATAFPAHIFPVPPLVHISLADPTGNNMILEWIDGKLTVHSSPKYQVMTNEPSYDQQLALDSYWLGMQNITLPGTDRPADRFARLAHYARVAAPVRGPVRALATLQGMIRAVSVPLRYCSMHLPTGGPNVAPTFWRTYADLKDIRYYFESATENEFVWVSLKNLDLRPGTGVRRVVVDVEGGSIEGRHGDITHELVPDAGFIPLPLTDEDLARQLEDDTAEFGQKKPLDQLKEVRSEL</sequence>
<dbReference type="SUPFAM" id="SSF56235">
    <property type="entry name" value="N-terminal nucleophile aminohydrolases (Ntn hydrolases)"/>
    <property type="match status" value="1"/>
</dbReference>
<dbReference type="GO" id="GO:0016787">
    <property type="term" value="F:hydrolase activity"/>
    <property type="evidence" value="ECO:0007669"/>
    <property type="project" value="UniProtKB-KW"/>
</dbReference>
<feature type="domain" description="Choloylglycine hydrolase/NAAA C-terminal" evidence="4">
    <location>
        <begin position="34"/>
        <end position="317"/>
    </location>
</feature>
<reference evidence="5 6" key="1">
    <citation type="submission" date="2013-03" db="EMBL/GenBank/DDBJ databases">
        <title>The Genome Sequence of Exophiala aquamarina CBS 119918.</title>
        <authorList>
            <consortium name="The Broad Institute Genomics Platform"/>
            <person name="Cuomo C."/>
            <person name="de Hoog S."/>
            <person name="Gorbushina A."/>
            <person name="Walker B."/>
            <person name="Young S.K."/>
            <person name="Zeng Q."/>
            <person name="Gargeya S."/>
            <person name="Fitzgerald M."/>
            <person name="Haas B."/>
            <person name="Abouelleil A."/>
            <person name="Allen A.W."/>
            <person name="Alvarado L."/>
            <person name="Arachchi H.M."/>
            <person name="Berlin A.M."/>
            <person name="Chapman S.B."/>
            <person name="Gainer-Dewar J."/>
            <person name="Goldberg J."/>
            <person name="Griggs A."/>
            <person name="Gujja S."/>
            <person name="Hansen M."/>
            <person name="Howarth C."/>
            <person name="Imamovic A."/>
            <person name="Ireland A."/>
            <person name="Larimer J."/>
            <person name="McCowan C."/>
            <person name="Murphy C."/>
            <person name="Pearson M."/>
            <person name="Poon T.W."/>
            <person name="Priest M."/>
            <person name="Roberts A."/>
            <person name="Saif S."/>
            <person name="Shea T."/>
            <person name="Sisk P."/>
            <person name="Sykes S."/>
            <person name="Wortman J."/>
            <person name="Nusbaum C."/>
            <person name="Birren B."/>
        </authorList>
    </citation>
    <scope>NUCLEOTIDE SEQUENCE [LARGE SCALE GENOMIC DNA]</scope>
    <source>
        <strain evidence="5 6">CBS 119918</strain>
    </source>
</reference>
<evidence type="ECO:0000256" key="3">
    <source>
        <dbReference type="SAM" id="SignalP"/>
    </source>
</evidence>
<keyword evidence="3" id="KW-0732">Signal</keyword>
<dbReference type="HOGENOM" id="CLU_045206_0_1_1"/>
<dbReference type="PANTHER" id="PTHR35527:SF2">
    <property type="entry name" value="HYDROLASE"/>
    <property type="match status" value="1"/>
</dbReference>
<dbReference type="InterPro" id="IPR052193">
    <property type="entry name" value="Peptidase_C59"/>
</dbReference>
<dbReference type="InterPro" id="IPR029132">
    <property type="entry name" value="CBAH/NAAA_C"/>
</dbReference>
<accession>A0A072P6W9</accession>
<dbReference type="InterPro" id="IPR029055">
    <property type="entry name" value="Ntn_hydrolases_N"/>
</dbReference>
<proteinExistence type="inferred from homology"/>